<reference evidence="1 3" key="1">
    <citation type="submission" date="2020-07" db="EMBL/GenBank/DDBJ databases">
        <title>Diversity of carbapenemase encoding genes among Pseudomonas putida group clinical isolates in a tertiary Brazilian hospital.</title>
        <authorList>
            <person name="Alberto-Lei F."/>
            <person name="Nodari C.S."/>
            <person name="Streling A.P."/>
            <person name="Paulino J.T."/>
            <person name="Bessa-Neto F.O."/>
            <person name="Cayo R."/>
            <person name="Gales A.C."/>
        </authorList>
    </citation>
    <scope>NUCLEOTIDE SEQUENCE [LARGE SCALE GENOMIC DNA]</scope>
    <source>
        <strain evidence="1 3">12273</strain>
    </source>
</reference>
<name>A0A7W2LL30_9PSED</name>
<dbReference type="AlphaFoldDB" id="A0A7W2LL30"/>
<evidence type="ECO:0000313" key="1">
    <source>
        <dbReference type="EMBL" id="MBA6142875.1"/>
    </source>
</evidence>
<sequence length="46" mass="5424">MPFDYERGDASKLKNTFFVREELIGKLTTFPGRKEVLISWLFLSWG</sequence>
<evidence type="ECO:0000313" key="2">
    <source>
        <dbReference type="EMBL" id="WEA22957.1"/>
    </source>
</evidence>
<organism evidence="1 3">
    <name type="scientific">Pseudomonas juntendi</name>
    <dbReference type="NCBI Taxonomy" id="2666183"/>
    <lineage>
        <taxon>Bacteria</taxon>
        <taxon>Pseudomonadati</taxon>
        <taxon>Pseudomonadota</taxon>
        <taxon>Gammaproteobacteria</taxon>
        <taxon>Pseudomonadales</taxon>
        <taxon>Pseudomonadaceae</taxon>
        <taxon>Pseudomonas</taxon>
    </lineage>
</organism>
<dbReference type="Proteomes" id="UP001217631">
    <property type="component" value="Chromosome"/>
</dbReference>
<accession>A0A7W2LL30</accession>
<proteinExistence type="predicted"/>
<gene>
    <name evidence="1" type="ORF">H4B97_10375</name>
    <name evidence="2" type="ORF">PWA60_12475</name>
</gene>
<reference evidence="2" key="2">
    <citation type="submission" date="2023-02" db="EMBL/GenBank/DDBJ databases">
        <title>tmexCD-toprJ-like cluster.</title>
        <authorList>
            <person name="Gao X."/>
            <person name="Wang C."/>
            <person name="Liu J."/>
        </authorList>
    </citation>
    <scope>NUCLEOTIDE SEQUENCE</scope>
    <source>
        <strain evidence="2">GDW21C697WI</strain>
    </source>
</reference>
<dbReference type="Proteomes" id="UP000590738">
    <property type="component" value="Unassembled WGS sequence"/>
</dbReference>
<evidence type="ECO:0000313" key="3">
    <source>
        <dbReference type="Proteomes" id="UP000590738"/>
    </source>
</evidence>
<protein>
    <submittedName>
        <fullName evidence="1">Uncharacterized protein</fullName>
    </submittedName>
</protein>
<dbReference type="RefSeq" id="WP_023048445.1">
    <property type="nucleotide sequence ID" value="NZ_CP118677.1"/>
</dbReference>
<dbReference type="EMBL" id="JACGCZ010000014">
    <property type="protein sequence ID" value="MBA6142875.1"/>
    <property type="molecule type" value="Genomic_DNA"/>
</dbReference>
<dbReference type="EMBL" id="CP118677">
    <property type="protein sequence ID" value="WEA22957.1"/>
    <property type="molecule type" value="Genomic_DNA"/>
</dbReference>